<evidence type="ECO:0000256" key="2">
    <source>
        <dbReference type="ARBA" id="ARBA00004906"/>
    </source>
</evidence>
<dbReference type="InterPro" id="IPR019474">
    <property type="entry name" value="Ub_conjug_fac_E4_core"/>
</dbReference>
<evidence type="ECO:0000259" key="6">
    <source>
        <dbReference type="Pfam" id="PF10408"/>
    </source>
</evidence>
<dbReference type="InterPro" id="IPR045132">
    <property type="entry name" value="UBE4"/>
</dbReference>
<evidence type="ECO:0000313" key="8">
    <source>
        <dbReference type="Proteomes" id="UP000038040"/>
    </source>
</evidence>
<dbReference type="GO" id="GO:0006511">
    <property type="term" value="P:ubiquitin-dependent protein catabolic process"/>
    <property type="evidence" value="ECO:0007669"/>
    <property type="project" value="InterPro"/>
</dbReference>
<dbReference type="OrthoDB" id="20295at2759"/>
<dbReference type="UniPathway" id="UPA00143"/>
<evidence type="ECO:0000313" key="10">
    <source>
        <dbReference type="WBParaSite" id="DME_0000803201-mRNA-1"/>
    </source>
</evidence>
<keyword evidence="4" id="KW-0833">Ubl conjugation pathway</keyword>
<dbReference type="Proteomes" id="UP000038040">
    <property type="component" value="Unplaced"/>
</dbReference>
<keyword evidence="5" id="KW-0539">Nucleus</keyword>
<dbReference type="GO" id="GO:0000209">
    <property type="term" value="P:protein polyubiquitination"/>
    <property type="evidence" value="ECO:0007669"/>
    <property type="project" value="TreeGrafter"/>
</dbReference>
<keyword evidence="3" id="KW-0808">Transferase</keyword>
<dbReference type="EMBL" id="UYYG01000048">
    <property type="protein sequence ID" value="VDN52184.1"/>
    <property type="molecule type" value="Genomic_DNA"/>
</dbReference>
<feature type="domain" description="Ubiquitin conjugation factor E4 core" evidence="6">
    <location>
        <begin position="328"/>
        <end position="493"/>
    </location>
</feature>
<dbReference type="GO" id="GO:0034450">
    <property type="term" value="F:ubiquitin-ubiquitin ligase activity"/>
    <property type="evidence" value="ECO:0007669"/>
    <property type="project" value="InterPro"/>
</dbReference>
<dbReference type="Pfam" id="PF10408">
    <property type="entry name" value="Ufd2P_core"/>
    <property type="match status" value="1"/>
</dbReference>
<dbReference type="PANTHER" id="PTHR13931:SF2">
    <property type="entry name" value="UBIQUITIN CONJUGATION FACTOR E4 B"/>
    <property type="match status" value="1"/>
</dbReference>
<dbReference type="GO" id="GO:0000151">
    <property type="term" value="C:ubiquitin ligase complex"/>
    <property type="evidence" value="ECO:0007669"/>
    <property type="project" value="InterPro"/>
</dbReference>
<dbReference type="STRING" id="318479.A0A0N4UK13"/>
<reference evidence="7 9" key="2">
    <citation type="submission" date="2018-11" db="EMBL/GenBank/DDBJ databases">
        <authorList>
            <consortium name="Pathogen Informatics"/>
        </authorList>
    </citation>
    <scope>NUCLEOTIDE SEQUENCE [LARGE SCALE GENOMIC DNA]</scope>
</reference>
<evidence type="ECO:0000313" key="7">
    <source>
        <dbReference type="EMBL" id="VDN52184.1"/>
    </source>
</evidence>
<evidence type="ECO:0000256" key="1">
    <source>
        <dbReference type="ARBA" id="ARBA00004123"/>
    </source>
</evidence>
<evidence type="ECO:0000256" key="4">
    <source>
        <dbReference type="ARBA" id="ARBA00022786"/>
    </source>
</evidence>
<reference evidence="10" key="1">
    <citation type="submission" date="2017-02" db="UniProtKB">
        <authorList>
            <consortium name="WormBaseParasite"/>
        </authorList>
    </citation>
    <scope>IDENTIFICATION</scope>
</reference>
<sequence>MSADGLENGSSNVDLHVLDAKRSRHDSLDVISCEENNTNKDSVSAVLYRCMLIKILYESNSLLEYVTLQSAVLSIDSKASAKSIKYMTVYCSLVKACPAVSAVDYIYKSLRYRELIKRIFGNDQMLLFEGLLESAALDIFEETNDNTELFWSLKTGESLLLYFIKLVSRIWKENDNQFLLDYERTSLPIIKTCVLTQFTLVLRGIYERLPANEIGLVFLRLIGTFSVSDTFLTEFLEHISDSNEIIAEIFKKALQNTRSLMLTQKFWKCHSANEIPVSYYILKRLLSIKLSSGKRPIADLLVTTMIDEFLPSCRTTFCGREFSRLSYLGPFFEYNTAPCSPCRIDHFDIFIPYFSCDTLPSRRERELLYLPYREKLIIVGKELQQIMHVLLVNAASRTKTVDFIARILKENSNRRQMHREAQKSASDGFMLNFLNVMYGLSEKITLDKVNPLYIFHPNCKVDLRNETRMQFSEEELNQFASSLGKLLSFPFFFFL</sequence>
<dbReference type="Proteomes" id="UP000274756">
    <property type="component" value="Unassembled WGS sequence"/>
</dbReference>
<comment type="subcellular location">
    <subcellularLocation>
        <location evidence="1">Nucleus</location>
    </subcellularLocation>
</comment>
<name>A0A0N4UK13_DRAME</name>
<dbReference type="WBParaSite" id="DME_0000803201-mRNA-1">
    <property type="protein sequence ID" value="DME_0000803201-mRNA-1"/>
    <property type="gene ID" value="DME_0000803201"/>
</dbReference>
<dbReference type="GO" id="GO:0036503">
    <property type="term" value="P:ERAD pathway"/>
    <property type="evidence" value="ECO:0007669"/>
    <property type="project" value="InterPro"/>
</dbReference>
<dbReference type="GO" id="GO:0005737">
    <property type="term" value="C:cytoplasm"/>
    <property type="evidence" value="ECO:0007669"/>
    <property type="project" value="TreeGrafter"/>
</dbReference>
<dbReference type="PANTHER" id="PTHR13931">
    <property type="entry name" value="UBIQUITINATION FACTOR E4"/>
    <property type="match status" value="1"/>
</dbReference>
<protein>
    <submittedName>
        <fullName evidence="10">Ufd2P_core domain-containing protein</fullName>
    </submittedName>
</protein>
<dbReference type="AlphaFoldDB" id="A0A0N4UK13"/>
<organism evidence="8 10">
    <name type="scientific">Dracunculus medinensis</name>
    <name type="common">Guinea worm</name>
    <dbReference type="NCBI Taxonomy" id="318479"/>
    <lineage>
        <taxon>Eukaryota</taxon>
        <taxon>Metazoa</taxon>
        <taxon>Ecdysozoa</taxon>
        <taxon>Nematoda</taxon>
        <taxon>Chromadorea</taxon>
        <taxon>Rhabditida</taxon>
        <taxon>Spirurina</taxon>
        <taxon>Dracunculoidea</taxon>
        <taxon>Dracunculidae</taxon>
        <taxon>Dracunculus</taxon>
    </lineage>
</organism>
<evidence type="ECO:0000256" key="5">
    <source>
        <dbReference type="ARBA" id="ARBA00023242"/>
    </source>
</evidence>
<keyword evidence="9" id="KW-1185">Reference proteome</keyword>
<evidence type="ECO:0000256" key="3">
    <source>
        <dbReference type="ARBA" id="ARBA00022679"/>
    </source>
</evidence>
<dbReference type="GO" id="GO:0005634">
    <property type="term" value="C:nucleus"/>
    <property type="evidence" value="ECO:0007669"/>
    <property type="project" value="UniProtKB-SubCell"/>
</dbReference>
<comment type="pathway">
    <text evidence="2">Protein modification; protein ubiquitination.</text>
</comment>
<proteinExistence type="predicted"/>
<gene>
    <name evidence="7" type="ORF">DME_LOCUS2157</name>
</gene>
<accession>A0A0N4UK13</accession>
<evidence type="ECO:0000313" key="9">
    <source>
        <dbReference type="Proteomes" id="UP000274756"/>
    </source>
</evidence>